<reference evidence="2 3" key="1">
    <citation type="submission" date="2017-04" db="EMBL/GenBank/DDBJ databases">
        <authorList>
            <person name="Afonso C.L."/>
            <person name="Miller P.J."/>
            <person name="Scott M.A."/>
            <person name="Spackman E."/>
            <person name="Goraichik I."/>
            <person name="Dimitrov K.M."/>
            <person name="Suarez D.L."/>
            <person name="Swayne D.E."/>
        </authorList>
    </citation>
    <scope>NUCLEOTIDE SEQUENCE [LARGE SCALE GENOMIC DNA]</scope>
    <source>
        <strain evidence="2 3">DSM 26133</strain>
    </source>
</reference>
<dbReference type="OrthoDB" id="1342147at2"/>
<dbReference type="Pfam" id="PF13689">
    <property type="entry name" value="DUF4154"/>
    <property type="match status" value="1"/>
</dbReference>
<protein>
    <recommendedName>
        <fullName evidence="4">YfiR family protein</fullName>
    </recommendedName>
</protein>
<dbReference type="InterPro" id="IPR025293">
    <property type="entry name" value="YfiR/HmsC-like"/>
</dbReference>
<organism evidence="2 3">
    <name type="scientific">Reichenbachiella faecimaris</name>
    <dbReference type="NCBI Taxonomy" id="692418"/>
    <lineage>
        <taxon>Bacteria</taxon>
        <taxon>Pseudomonadati</taxon>
        <taxon>Bacteroidota</taxon>
        <taxon>Cytophagia</taxon>
        <taxon>Cytophagales</taxon>
        <taxon>Reichenbachiellaceae</taxon>
        <taxon>Reichenbachiella</taxon>
    </lineage>
</organism>
<gene>
    <name evidence="2" type="ORF">SAMN04488029_0708</name>
</gene>
<name>A0A1W2G6W7_REIFA</name>
<evidence type="ECO:0008006" key="4">
    <source>
        <dbReference type="Google" id="ProtNLM"/>
    </source>
</evidence>
<keyword evidence="3" id="KW-1185">Reference proteome</keyword>
<dbReference type="STRING" id="692418.SAMN04488029_0708"/>
<evidence type="ECO:0000313" key="2">
    <source>
        <dbReference type="EMBL" id="SMD32363.1"/>
    </source>
</evidence>
<dbReference type="Proteomes" id="UP000192472">
    <property type="component" value="Unassembled WGS sequence"/>
</dbReference>
<accession>A0A1W2G6W7</accession>
<keyword evidence="1" id="KW-0732">Signal</keyword>
<dbReference type="EMBL" id="FWYF01000001">
    <property type="protein sequence ID" value="SMD32363.1"/>
    <property type="molecule type" value="Genomic_DNA"/>
</dbReference>
<evidence type="ECO:0000313" key="3">
    <source>
        <dbReference type="Proteomes" id="UP000192472"/>
    </source>
</evidence>
<dbReference type="AlphaFoldDB" id="A0A1W2G6W7"/>
<dbReference type="RefSeq" id="WP_084371025.1">
    <property type="nucleotide sequence ID" value="NZ_FWYF01000001.1"/>
</dbReference>
<evidence type="ECO:0000256" key="1">
    <source>
        <dbReference type="SAM" id="SignalP"/>
    </source>
</evidence>
<feature type="chain" id="PRO_5012370926" description="YfiR family protein" evidence="1">
    <location>
        <begin position="25"/>
        <end position="165"/>
    </location>
</feature>
<sequence length="165" mass="17785">MKHNKIVFGLALILGILSSFQSQAQESKFKALFIYKFAEYIEWPSGKKNVTVGVAGKSDVSKELSNFAASKGNMTVLDIAGPGDVNKCDIVFLPKSIDNQVSAYNSAIGGKSVLVVSENSDLTGKGSDIGFYLESGKLRFLISEKSIRDKKMIPSSKLLALGKTI</sequence>
<feature type="signal peptide" evidence="1">
    <location>
        <begin position="1"/>
        <end position="24"/>
    </location>
</feature>
<proteinExistence type="predicted"/>